<name>A0ABU8Q9B7_9SPHN</name>
<sequence length="46" mass="4959">MPEKATFIPKPFSAAIVHEHLRRTLPDGKKPAPLKNAVTTPVQPGA</sequence>
<accession>A0ABU8Q9B7</accession>
<keyword evidence="3" id="KW-1185">Reference proteome</keyword>
<evidence type="ECO:0000313" key="3">
    <source>
        <dbReference type="Proteomes" id="UP001380365"/>
    </source>
</evidence>
<evidence type="ECO:0000313" key="2">
    <source>
        <dbReference type="EMBL" id="MEJ5096130.1"/>
    </source>
</evidence>
<protein>
    <recommendedName>
        <fullName evidence="4">Response regulator</fullName>
    </recommendedName>
</protein>
<evidence type="ECO:0008006" key="4">
    <source>
        <dbReference type="Google" id="ProtNLM"/>
    </source>
</evidence>
<evidence type="ECO:0000256" key="1">
    <source>
        <dbReference type="SAM" id="MobiDB-lite"/>
    </source>
</evidence>
<feature type="region of interest" description="Disordered" evidence="1">
    <location>
        <begin position="23"/>
        <end position="46"/>
    </location>
</feature>
<dbReference type="Proteomes" id="UP001380365">
    <property type="component" value="Unassembled WGS sequence"/>
</dbReference>
<comment type="caution">
    <text evidence="2">The sequence shown here is derived from an EMBL/GenBank/DDBJ whole genome shotgun (WGS) entry which is preliminary data.</text>
</comment>
<reference evidence="2 3" key="1">
    <citation type="submission" date="2023-12" db="EMBL/GenBank/DDBJ databases">
        <title>Gut-associated functions are favored during microbiome assembly across C. elegans life.</title>
        <authorList>
            <person name="Zimmermann J."/>
        </authorList>
    </citation>
    <scope>NUCLEOTIDE SEQUENCE [LARGE SCALE GENOMIC DNA]</scope>
    <source>
        <strain evidence="2 3">JUb134</strain>
    </source>
</reference>
<proteinExistence type="predicted"/>
<organism evidence="2 3">
    <name type="scientific">Sphingomonas molluscorum</name>
    <dbReference type="NCBI Taxonomy" id="418184"/>
    <lineage>
        <taxon>Bacteria</taxon>
        <taxon>Pseudomonadati</taxon>
        <taxon>Pseudomonadota</taxon>
        <taxon>Alphaproteobacteria</taxon>
        <taxon>Sphingomonadales</taxon>
        <taxon>Sphingomonadaceae</taxon>
        <taxon>Sphingomonas</taxon>
    </lineage>
</organism>
<feature type="compositionally biased region" description="Polar residues" evidence="1">
    <location>
        <begin position="37"/>
        <end position="46"/>
    </location>
</feature>
<gene>
    <name evidence="2" type="ORF">WH159_16545</name>
</gene>
<dbReference type="RefSeq" id="WP_231372554.1">
    <property type="nucleotide sequence ID" value="NZ_JBBGZA010000002.1"/>
</dbReference>
<dbReference type="EMBL" id="JBBGZA010000002">
    <property type="protein sequence ID" value="MEJ5096130.1"/>
    <property type="molecule type" value="Genomic_DNA"/>
</dbReference>